<dbReference type="KEGG" id="tet:TTHERM_000807999"/>
<feature type="transmembrane region" description="Helical" evidence="1">
    <location>
        <begin position="252"/>
        <end position="274"/>
    </location>
</feature>
<keyword evidence="1 2" id="KW-0812">Transmembrane</keyword>
<dbReference type="AlphaFoldDB" id="W7XD79"/>
<dbReference type="GeneID" id="24440754"/>
<name>W7XD79_TETTS</name>
<evidence type="ECO:0000313" key="2">
    <source>
        <dbReference type="EMBL" id="EWS75457.1"/>
    </source>
</evidence>
<feature type="transmembrane region" description="Helical" evidence="1">
    <location>
        <begin position="89"/>
        <end position="111"/>
    </location>
</feature>
<evidence type="ECO:0000313" key="3">
    <source>
        <dbReference type="Proteomes" id="UP000009168"/>
    </source>
</evidence>
<dbReference type="RefSeq" id="XP_012652004.1">
    <property type="nucleotide sequence ID" value="XM_012796550.1"/>
</dbReference>
<keyword evidence="3" id="KW-1185">Reference proteome</keyword>
<feature type="transmembrane region" description="Helical" evidence="1">
    <location>
        <begin position="166"/>
        <end position="183"/>
    </location>
</feature>
<dbReference type="InParanoid" id="W7XD79"/>
<keyword evidence="1" id="KW-0472">Membrane</keyword>
<keyword evidence="1" id="KW-1133">Transmembrane helix</keyword>
<dbReference type="EMBL" id="GG662769">
    <property type="protein sequence ID" value="EWS75457.1"/>
    <property type="molecule type" value="Genomic_DNA"/>
</dbReference>
<accession>W7XD79</accession>
<sequence length="484" mass="57619">MVTVLIIFNRFEALKKDTIGFPLIRLMTFTEDIHFYCNSFKLRSQVKYSLLDERAIQFYQFIQQSSGCSLIYTKFLVFFITAKINREGWLLLIQNIFDIIILISLSVNIFVNTLNKYFDFSRVFQDQLDLQFNKKEFGIQFLLSCLNFVVFMQMIKQNCKIDWFSFFYIFVLIQIIISCRYHLKERLSTFTQNPLIEKFVYHFDIDGQIFINDHKSVGYVVLLKTGKHSLIQKTVLLLCYAIMLKDTKKISYLQWSILILGVTAALISLIRVLIQESKKYQEVQQSEGIFEIDCLSQLNESNEIFENYIQQKINPQFYKIYFYVQLEPQNESEIIHCLFNQFKGAQIISKSFSRQYIAGKENLVIIRMDSIYNTSQIQEDILSLQQKQQQQLKKKISIVQINKTDHSFIQFEQLFRNQGQDNQIILLQTESKQRLFQNNQQQKYDELICKLYQVFMQSIAYQENISPLLTYNPQFIFFDLFDNN</sequence>
<evidence type="ECO:0000256" key="1">
    <source>
        <dbReference type="SAM" id="Phobius"/>
    </source>
</evidence>
<dbReference type="Proteomes" id="UP000009168">
    <property type="component" value="Unassembled WGS sequence"/>
</dbReference>
<proteinExistence type="predicted"/>
<gene>
    <name evidence="2" type="ORF">TTHERM_000807999</name>
</gene>
<reference evidence="3" key="1">
    <citation type="journal article" date="2006" name="PLoS Biol.">
        <title>Macronuclear genome sequence of the ciliate Tetrahymena thermophila, a model eukaryote.</title>
        <authorList>
            <person name="Eisen J.A."/>
            <person name="Coyne R.S."/>
            <person name="Wu M."/>
            <person name="Wu D."/>
            <person name="Thiagarajan M."/>
            <person name="Wortman J.R."/>
            <person name="Badger J.H."/>
            <person name="Ren Q."/>
            <person name="Amedeo P."/>
            <person name="Jones K.M."/>
            <person name="Tallon L.J."/>
            <person name="Delcher A.L."/>
            <person name="Salzberg S.L."/>
            <person name="Silva J.C."/>
            <person name="Haas B.J."/>
            <person name="Majoros W.H."/>
            <person name="Farzad M."/>
            <person name="Carlton J.M."/>
            <person name="Smith R.K. Jr."/>
            <person name="Garg J."/>
            <person name="Pearlman R.E."/>
            <person name="Karrer K.M."/>
            <person name="Sun L."/>
            <person name="Manning G."/>
            <person name="Elde N.C."/>
            <person name="Turkewitz A.P."/>
            <person name="Asai D.J."/>
            <person name="Wilkes D.E."/>
            <person name="Wang Y."/>
            <person name="Cai H."/>
            <person name="Collins K."/>
            <person name="Stewart B.A."/>
            <person name="Lee S.R."/>
            <person name="Wilamowska K."/>
            <person name="Weinberg Z."/>
            <person name="Ruzzo W.L."/>
            <person name="Wloga D."/>
            <person name="Gaertig J."/>
            <person name="Frankel J."/>
            <person name="Tsao C.-C."/>
            <person name="Gorovsky M.A."/>
            <person name="Keeling P.J."/>
            <person name="Waller R.F."/>
            <person name="Patron N.J."/>
            <person name="Cherry J.M."/>
            <person name="Stover N.A."/>
            <person name="Krieger C.J."/>
            <person name="del Toro C."/>
            <person name="Ryder H.F."/>
            <person name="Williamson S.C."/>
            <person name="Barbeau R.A."/>
            <person name="Hamilton E.P."/>
            <person name="Orias E."/>
        </authorList>
    </citation>
    <scope>NUCLEOTIDE SEQUENCE [LARGE SCALE GENOMIC DNA]</scope>
    <source>
        <strain evidence="3">SB210</strain>
    </source>
</reference>
<organism evidence="2 3">
    <name type="scientific">Tetrahymena thermophila (strain SB210)</name>
    <dbReference type="NCBI Taxonomy" id="312017"/>
    <lineage>
        <taxon>Eukaryota</taxon>
        <taxon>Sar</taxon>
        <taxon>Alveolata</taxon>
        <taxon>Ciliophora</taxon>
        <taxon>Intramacronucleata</taxon>
        <taxon>Oligohymenophorea</taxon>
        <taxon>Hymenostomatida</taxon>
        <taxon>Tetrahymenina</taxon>
        <taxon>Tetrahymenidae</taxon>
        <taxon>Tetrahymena</taxon>
    </lineage>
</organism>
<protein>
    <submittedName>
        <fullName evidence="2">Transmembrane protein, putative</fullName>
    </submittedName>
</protein>